<evidence type="ECO:0000259" key="2">
    <source>
        <dbReference type="Pfam" id="PF03724"/>
    </source>
</evidence>
<dbReference type="PANTHER" id="PTHR35535">
    <property type="entry name" value="HEAT SHOCK PROTEIN HSLJ"/>
    <property type="match status" value="1"/>
</dbReference>
<proteinExistence type="predicted"/>
<dbReference type="RefSeq" id="WP_092104470.1">
    <property type="nucleotide sequence ID" value="NZ_FOOT01000007.1"/>
</dbReference>
<keyword evidence="4" id="KW-1185">Reference proteome</keyword>
<organism evidence="3 4">
    <name type="scientific">Pontibacter chinhatensis</name>
    <dbReference type="NCBI Taxonomy" id="1436961"/>
    <lineage>
        <taxon>Bacteria</taxon>
        <taxon>Pseudomonadati</taxon>
        <taxon>Bacteroidota</taxon>
        <taxon>Cytophagia</taxon>
        <taxon>Cytophagales</taxon>
        <taxon>Hymenobacteraceae</taxon>
        <taxon>Pontibacter</taxon>
    </lineage>
</organism>
<keyword evidence="3" id="KW-0346">Stress response</keyword>
<dbReference type="STRING" id="1436961.SAMN05421739_10769"/>
<keyword evidence="1" id="KW-0732">Signal</keyword>
<feature type="chain" id="PRO_5011716115" evidence="1">
    <location>
        <begin position="23"/>
        <end position="162"/>
    </location>
</feature>
<dbReference type="InterPro" id="IPR005184">
    <property type="entry name" value="DUF306_Meta_HslJ"/>
</dbReference>
<dbReference type="InterPro" id="IPR053147">
    <property type="entry name" value="Hsp_HslJ-like"/>
</dbReference>
<dbReference type="PANTHER" id="PTHR35535:SF1">
    <property type="entry name" value="HEAT SHOCK PROTEIN HSLJ"/>
    <property type="match status" value="1"/>
</dbReference>
<dbReference type="PROSITE" id="PS51257">
    <property type="entry name" value="PROKAR_LIPOPROTEIN"/>
    <property type="match status" value="1"/>
</dbReference>
<dbReference type="AlphaFoldDB" id="A0A1I2Y4F2"/>
<dbReference type="EMBL" id="FOOT01000007">
    <property type="protein sequence ID" value="SFH20563.1"/>
    <property type="molecule type" value="Genomic_DNA"/>
</dbReference>
<evidence type="ECO:0000256" key="1">
    <source>
        <dbReference type="SAM" id="SignalP"/>
    </source>
</evidence>
<sequence>MIRKRTPILWAIALLCLLTAGACTMQKQSTAAEADSILGAYWVLLSLEGQDVQRPQNTQTAYVRFEEGKARVVGFTGCNRFSGKYELSGQKLSISNLSSSRMTCPEIEQENKMLDLLGQVSSFRIAGDLLTLYAGETAVATFRAGNEQEDLNLRRDGAIIID</sequence>
<feature type="domain" description="DUF306" evidence="2">
    <location>
        <begin position="38"/>
        <end position="142"/>
    </location>
</feature>
<dbReference type="OrthoDB" id="5348860at2"/>
<dbReference type="Gene3D" id="2.40.128.270">
    <property type="match status" value="1"/>
</dbReference>
<evidence type="ECO:0000313" key="4">
    <source>
        <dbReference type="Proteomes" id="UP000198724"/>
    </source>
</evidence>
<feature type="signal peptide" evidence="1">
    <location>
        <begin position="1"/>
        <end position="22"/>
    </location>
</feature>
<evidence type="ECO:0000313" key="3">
    <source>
        <dbReference type="EMBL" id="SFH20563.1"/>
    </source>
</evidence>
<accession>A0A1I2Y4F2</accession>
<dbReference type="InterPro" id="IPR038670">
    <property type="entry name" value="HslJ-like_sf"/>
</dbReference>
<reference evidence="4" key="1">
    <citation type="submission" date="2016-10" db="EMBL/GenBank/DDBJ databases">
        <authorList>
            <person name="Varghese N."/>
            <person name="Submissions S."/>
        </authorList>
    </citation>
    <scope>NUCLEOTIDE SEQUENCE [LARGE SCALE GENOMIC DNA]</scope>
    <source>
        <strain evidence="4">LP51</strain>
    </source>
</reference>
<name>A0A1I2Y4F2_9BACT</name>
<protein>
    <submittedName>
        <fullName evidence="3">Heat shock protein HslJ</fullName>
    </submittedName>
</protein>
<dbReference type="Pfam" id="PF03724">
    <property type="entry name" value="META"/>
    <property type="match status" value="1"/>
</dbReference>
<gene>
    <name evidence="3" type="ORF">SAMN05421739_10769</name>
</gene>
<dbReference type="Proteomes" id="UP000198724">
    <property type="component" value="Unassembled WGS sequence"/>
</dbReference>